<reference evidence="2" key="1">
    <citation type="journal article" date="2019" name="bioRxiv">
        <title>The Genome of the Zebra Mussel, Dreissena polymorpha: A Resource for Invasive Species Research.</title>
        <authorList>
            <person name="McCartney M.A."/>
            <person name="Auch B."/>
            <person name="Kono T."/>
            <person name="Mallez S."/>
            <person name="Zhang Y."/>
            <person name="Obille A."/>
            <person name="Becker A."/>
            <person name="Abrahante J.E."/>
            <person name="Garbe J."/>
            <person name="Badalamenti J.P."/>
            <person name="Herman A."/>
            <person name="Mangelson H."/>
            <person name="Liachko I."/>
            <person name="Sullivan S."/>
            <person name="Sone E.D."/>
            <person name="Koren S."/>
            <person name="Silverstein K.A.T."/>
            <person name="Beckman K.B."/>
            <person name="Gohl D.M."/>
        </authorList>
    </citation>
    <scope>NUCLEOTIDE SEQUENCE</scope>
    <source>
        <strain evidence="2">Duluth1</strain>
        <tissue evidence="2">Whole animal</tissue>
    </source>
</reference>
<evidence type="ECO:0000313" key="2">
    <source>
        <dbReference type="EMBL" id="KAH3857653.1"/>
    </source>
</evidence>
<gene>
    <name evidence="2" type="ORF">DPMN_100264</name>
</gene>
<feature type="chain" id="PRO_5038854848" description="Transmembrane protein" evidence="1">
    <location>
        <begin position="32"/>
        <end position="130"/>
    </location>
</feature>
<reference evidence="2" key="2">
    <citation type="submission" date="2020-11" db="EMBL/GenBank/DDBJ databases">
        <authorList>
            <person name="McCartney M.A."/>
            <person name="Auch B."/>
            <person name="Kono T."/>
            <person name="Mallez S."/>
            <person name="Becker A."/>
            <person name="Gohl D.M."/>
            <person name="Silverstein K.A.T."/>
            <person name="Koren S."/>
            <person name="Bechman K.B."/>
            <person name="Herman A."/>
            <person name="Abrahante J.E."/>
            <person name="Garbe J."/>
        </authorList>
    </citation>
    <scope>NUCLEOTIDE SEQUENCE</scope>
    <source>
        <strain evidence="2">Duluth1</strain>
        <tissue evidence="2">Whole animal</tissue>
    </source>
</reference>
<organism evidence="2 3">
    <name type="scientific">Dreissena polymorpha</name>
    <name type="common">Zebra mussel</name>
    <name type="synonym">Mytilus polymorpha</name>
    <dbReference type="NCBI Taxonomy" id="45954"/>
    <lineage>
        <taxon>Eukaryota</taxon>
        <taxon>Metazoa</taxon>
        <taxon>Spiralia</taxon>
        <taxon>Lophotrochozoa</taxon>
        <taxon>Mollusca</taxon>
        <taxon>Bivalvia</taxon>
        <taxon>Autobranchia</taxon>
        <taxon>Heteroconchia</taxon>
        <taxon>Euheterodonta</taxon>
        <taxon>Imparidentia</taxon>
        <taxon>Neoheterodontei</taxon>
        <taxon>Myida</taxon>
        <taxon>Dreissenoidea</taxon>
        <taxon>Dreissenidae</taxon>
        <taxon>Dreissena</taxon>
    </lineage>
</organism>
<sequence>MAASLAKSTEHTPILLKFLLLIILLSYVTKSYPSAHHNKTTLIGTGLKVFPPRNFSFGSTINISLNEKPNTSRQRKCLMTLLILLSGDIESNPGPGNKSIFPCGLCDDPVNRSQKRRMLQQLQYLVSQIM</sequence>
<keyword evidence="1" id="KW-0732">Signal</keyword>
<dbReference type="EMBL" id="JAIWYP010000003">
    <property type="protein sequence ID" value="KAH3857653.1"/>
    <property type="molecule type" value="Genomic_DNA"/>
</dbReference>
<evidence type="ECO:0008006" key="4">
    <source>
        <dbReference type="Google" id="ProtNLM"/>
    </source>
</evidence>
<accession>A0A9D4R821</accession>
<dbReference type="Proteomes" id="UP000828390">
    <property type="component" value="Unassembled WGS sequence"/>
</dbReference>
<evidence type="ECO:0000313" key="3">
    <source>
        <dbReference type="Proteomes" id="UP000828390"/>
    </source>
</evidence>
<keyword evidence="3" id="KW-1185">Reference proteome</keyword>
<protein>
    <recommendedName>
        <fullName evidence="4">Transmembrane protein</fullName>
    </recommendedName>
</protein>
<dbReference type="AlphaFoldDB" id="A0A9D4R821"/>
<name>A0A9D4R821_DREPO</name>
<evidence type="ECO:0000256" key="1">
    <source>
        <dbReference type="SAM" id="SignalP"/>
    </source>
</evidence>
<feature type="signal peptide" evidence="1">
    <location>
        <begin position="1"/>
        <end position="31"/>
    </location>
</feature>
<comment type="caution">
    <text evidence="2">The sequence shown here is derived from an EMBL/GenBank/DDBJ whole genome shotgun (WGS) entry which is preliminary data.</text>
</comment>
<proteinExistence type="predicted"/>